<dbReference type="Proteomes" id="UP000765509">
    <property type="component" value="Unassembled WGS sequence"/>
</dbReference>
<accession>A0A9Q3BIB5</accession>
<gene>
    <name evidence="2" type="ORF">O181_005544</name>
</gene>
<dbReference type="EMBL" id="AVOT02001140">
    <property type="protein sequence ID" value="MBW0465829.1"/>
    <property type="molecule type" value="Genomic_DNA"/>
</dbReference>
<organism evidence="2 3">
    <name type="scientific">Austropuccinia psidii MF-1</name>
    <dbReference type="NCBI Taxonomy" id="1389203"/>
    <lineage>
        <taxon>Eukaryota</taxon>
        <taxon>Fungi</taxon>
        <taxon>Dikarya</taxon>
        <taxon>Basidiomycota</taxon>
        <taxon>Pucciniomycotina</taxon>
        <taxon>Pucciniomycetes</taxon>
        <taxon>Pucciniales</taxon>
        <taxon>Sphaerophragmiaceae</taxon>
        <taxon>Austropuccinia</taxon>
    </lineage>
</organism>
<keyword evidence="3" id="KW-1185">Reference proteome</keyword>
<dbReference type="AlphaFoldDB" id="A0A9Q3BIB5"/>
<comment type="caution">
    <text evidence="2">The sequence shown here is derived from an EMBL/GenBank/DDBJ whole genome shotgun (WGS) entry which is preliminary data.</text>
</comment>
<name>A0A9Q3BIB5_9BASI</name>
<evidence type="ECO:0000313" key="2">
    <source>
        <dbReference type="EMBL" id="MBW0465829.1"/>
    </source>
</evidence>
<proteinExistence type="predicted"/>
<evidence type="ECO:0000313" key="3">
    <source>
        <dbReference type="Proteomes" id="UP000765509"/>
    </source>
</evidence>
<protein>
    <submittedName>
        <fullName evidence="2">Uncharacterized protein</fullName>
    </submittedName>
</protein>
<sequence length="211" mass="24451">MLGSKFTSKTSKQRKTFIRRQRLSTSQARETFLQRQINYLMPNKYSSRAGSWIAAYNSTTFMIGAAFVRNFFFEYEGRTDLFHKGLGGKAKRKKLPQKNHARNKTFSNMTKAPKLSKMRITFPKRQKIKTFVKKQLDHLNLTQLDSIHGRFTVFNPTLTRMAGMALIEKKGQMYVFEYEGNVNSFDRALGGKAKRPGANINKLKRPYLQMS</sequence>
<feature type="region of interest" description="Disordered" evidence="1">
    <location>
        <begin position="1"/>
        <end position="20"/>
    </location>
</feature>
<feature type="compositionally biased region" description="Basic residues" evidence="1">
    <location>
        <begin position="11"/>
        <end position="20"/>
    </location>
</feature>
<reference evidence="2" key="1">
    <citation type="submission" date="2021-03" db="EMBL/GenBank/DDBJ databases">
        <title>Draft genome sequence of rust myrtle Austropuccinia psidii MF-1, a brazilian biotype.</title>
        <authorList>
            <person name="Quecine M.C."/>
            <person name="Pachon D.M.R."/>
            <person name="Bonatelli M.L."/>
            <person name="Correr F.H."/>
            <person name="Franceschini L.M."/>
            <person name="Leite T.F."/>
            <person name="Margarido G.R.A."/>
            <person name="Almeida C.A."/>
            <person name="Ferrarezi J.A."/>
            <person name="Labate C.A."/>
        </authorList>
    </citation>
    <scope>NUCLEOTIDE SEQUENCE</scope>
    <source>
        <strain evidence="2">MF-1</strain>
    </source>
</reference>
<feature type="compositionally biased region" description="Polar residues" evidence="1">
    <location>
        <begin position="1"/>
        <end position="10"/>
    </location>
</feature>
<evidence type="ECO:0000256" key="1">
    <source>
        <dbReference type="SAM" id="MobiDB-lite"/>
    </source>
</evidence>